<sequence>MIIMLFGISNVGKTVTGGKLAERLKYSFFDLDEEIKRKFQITLEKFMQDYPYSYERHKIKGKILKDLVNKYKDNMVIAVSPIYYARNFNSLLDLEQVIAIELQDSEEHIFERMVFSDENDNIYKDDAYKEAHKDYYIRDIHEDIVYAKRVFKKVDNKYFIDNRSVDQVVDELIVVIHNITVNKCG</sequence>
<dbReference type="SUPFAM" id="SSF52540">
    <property type="entry name" value="P-loop containing nucleoside triphosphate hydrolases"/>
    <property type="match status" value="1"/>
</dbReference>
<evidence type="ECO:0008006" key="3">
    <source>
        <dbReference type="Google" id="ProtNLM"/>
    </source>
</evidence>
<dbReference type="Proteomes" id="UP001329915">
    <property type="component" value="Chromosome"/>
</dbReference>
<dbReference type="EMBL" id="CP121694">
    <property type="protein sequence ID" value="WRO21484.1"/>
    <property type="molecule type" value="Genomic_DNA"/>
</dbReference>
<gene>
    <name evidence="1" type="ORF">MFMK1_001293</name>
</gene>
<dbReference type="Pfam" id="PF01202">
    <property type="entry name" value="SKI"/>
    <property type="match status" value="1"/>
</dbReference>
<reference evidence="1 2" key="1">
    <citation type="submission" date="2023-04" db="EMBL/GenBank/DDBJ databases">
        <authorList>
            <person name="Hsu D."/>
        </authorList>
    </citation>
    <scope>NUCLEOTIDE SEQUENCE [LARGE SCALE GENOMIC DNA]</scope>
    <source>
        <strain evidence="1 2">MK1</strain>
    </source>
</reference>
<dbReference type="InterPro" id="IPR027417">
    <property type="entry name" value="P-loop_NTPase"/>
</dbReference>
<name>A0AAU0UNS7_9FIRM</name>
<dbReference type="InterPro" id="IPR031322">
    <property type="entry name" value="Shikimate/glucono_kinase"/>
</dbReference>
<proteinExistence type="predicted"/>
<dbReference type="KEGG" id="dbc:MFMK1_001293"/>
<evidence type="ECO:0000313" key="1">
    <source>
        <dbReference type="EMBL" id="WRO21484.1"/>
    </source>
</evidence>
<accession>A0AAU0UNS7</accession>
<dbReference type="AlphaFoldDB" id="A0AAU0UNS7"/>
<evidence type="ECO:0000313" key="2">
    <source>
        <dbReference type="Proteomes" id="UP001329915"/>
    </source>
</evidence>
<dbReference type="Gene3D" id="3.40.50.300">
    <property type="entry name" value="P-loop containing nucleotide triphosphate hydrolases"/>
    <property type="match status" value="1"/>
</dbReference>
<dbReference type="RefSeq" id="WP_366924328.1">
    <property type="nucleotide sequence ID" value="NZ_CP121694.1"/>
</dbReference>
<keyword evidence="2" id="KW-1185">Reference proteome</keyword>
<organism evidence="1 2">
    <name type="scientific">Metallumcola ferriviriculae</name>
    <dbReference type="NCBI Taxonomy" id="3039180"/>
    <lineage>
        <taxon>Bacteria</taxon>
        <taxon>Bacillati</taxon>
        <taxon>Bacillota</taxon>
        <taxon>Clostridia</taxon>
        <taxon>Neomoorellales</taxon>
        <taxon>Desulfitibacteraceae</taxon>
        <taxon>Metallumcola</taxon>
    </lineage>
</organism>
<protein>
    <recommendedName>
        <fullName evidence="3">Shikimate kinase</fullName>
    </recommendedName>
</protein>